<organism evidence="3 4">
    <name type="scientific">Raoultibacter massiliensis</name>
    <dbReference type="NCBI Taxonomy" id="1852371"/>
    <lineage>
        <taxon>Bacteria</taxon>
        <taxon>Bacillati</taxon>
        <taxon>Actinomycetota</taxon>
        <taxon>Coriobacteriia</taxon>
        <taxon>Eggerthellales</taxon>
        <taxon>Eggerthellaceae</taxon>
        <taxon>Raoultibacter</taxon>
    </lineage>
</organism>
<proteinExistence type="predicted"/>
<comment type="caution">
    <text evidence="3">The sequence shown here is derived from an EMBL/GenBank/DDBJ whole genome shotgun (WGS) entry which is preliminary data.</text>
</comment>
<reference evidence="3 4" key="1">
    <citation type="submission" date="2024-04" db="EMBL/GenBank/DDBJ databases">
        <title>Human intestinal bacterial collection.</title>
        <authorList>
            <person name="Pauvert C."/>
            <person name="Hitch T.C.A."/>
            <person name="Clavel T."/>
        </authorList>
    </citation>
    <scope>NUCLEOTIDE SEQUENCE [LARGE SCALE GENOMIC DNA]</scope>
    <source>
        <strain evidence="3 4">CLA-KB-H42</strain>
    </source>
</reference>
<evidence type="ECO:0000256" key="2">
    <source>
        <dbReference type="ARBA" id="ARBA00023277"/>
    </source>
</evidence>
<evidence type="ECO:0008006" key="5">
    <source>
        <dbReference type="Google" id="ProtNLM"/>
    </source>
</evidence>
<gene>
    <name evidence="3" type="ORF">AAA083_10160</name>
</gene>
<dbReference type="PANTHER" id="PTHR36120:SF1">
    <property type="entry name" value="L-FUCOSE ISOMERASE C-TERMINAL DOMAIN-CONTAINING PROTEIN"/>
    <property type="match status" value="1"/>
</dbReference>
<dbReference type="Proteomes" id="UP001487305">
    <property type="component" value="Unassembled WGS sequence"/>
</dbReference>
<evidence type="ECO:0000256" key="1">
    <source>
        <dbReference type="ARBA" id="ARBA00023235"/>
    </source>
</evidence>
<evidence type="ECO:0000313" key="3">
    <source>
        <dbReference type="EMBL" id="MEQ3363336.1"/>
    </source>
</evidence>
<dbReference type="RefSeq" id="WP_349227611.1">
    <property type="nucleotide sequence ID" value="NZ_JBBNOP010000008.1"/>
</dbReference>
<dbReference type="InterPro" id="IPR009015">
    <property type="entry name" value="Fucose_isomerase_N/cen_sf"/>
</dbReference>
<dbReference type="SUPFAM" id="SSF53743">
    <property type="entry name" value="FucI/AraA N-terminal and middle domains"/>
    <property type="match status" value="1"/>
</dbReference>
<accession>A0ABV1JG87</accession>
<name>A0ABV1JG87_9ACTN</name>
<keyword evidence="2" id="KW-0119">Carbohydrate metabolism</keyword>
<protein>
    <recommendedName>
        <fullName evidence="5">Fucose isomerase</fullName>
    </recommendedName>
</protein>
<evidence type="ECO:0000313" key="4">
    <source>
        <dbReference type="Proteomes" id="UP001487305"/>
    </source>
</evidence>
<dbReference type="EMBL" id="JBBNOP010000008">
    <property type="protein sequence ID" value="MEQ3363336.1"/>
    <property type="molecule type" value="Genomic_DNA"/>
</dbReference>
<keyword evidence="4" id="KW-1185">Reference proteome</keyword>
<sequence>MDFDIKTGKDIKLNVRPVTVCLYHEYVFEGPCRFGVGDQLTKEFDLMNAAERHRAFVNNVNKYIGSLDYVNVMEPIMIGRDETFPVKEEMLDEMARDVAEVDLFLMNIFPFGVDFLLEFEKRYDKPMALLHFGSNDAIFVSALTARGHEAYCWYDWDFAPHTLKVLRARKVLKDTRILCLPRANSTTSISACDSFLDHNVVSNRLGVGFRYYNMHEFLDQTQIVDPSTNPTLPGRLGDNINEEDVEEIDCIVQGLIRDAEICDMEKSAVFNSVKAHYLAKKLMAKFDCNAFTAPCPDMCATRRLNEEQFTLCLTHSLNNECGICSACEYDVSALISMILLSSLSFSAPYMGNTSLGKMDAGDVLSTSPLLKKDEGGFARTESSLSSTGGIGYTFHAVPNRRLRGYDGEQSAYSIRPFAMGGRWGATIRYDFNQDIGQVVTMCRFDPTCSKIFVARGEIVAGAGYETENCTEGLFFKVSDGRKFFEGSLLVGNHIPLVYGDVYDEVVGFAKLKGLEAIECA</sequence>
<keyword evidence="1" id="KW-0413">Isomerase</keyword>
<dbReference type="PANTHER" id="PTHR36120">
    <property type="entry name" value="FUCOSE ISOMERASE"/>
    <property type="match status" value="1"/>
</dbReference>